<dbReference type="RefSeq" id="WP_132077427.1">
    <property type="nucleotide sequence ID" value="NZ_SLUI01000004.1"/>
</dbReference>
<dbReference type="InterPro" id="IPR011206">
    <property type="entry name" value="Citrate_lyase_beta/mcl1/mcl2"/>
</dbReference>
<sequence>MEMRRTLLFIPGNNPGMLQNGGILGADSVILDLEDAVAPHEKDAARLLVCHALKMTDFGSCEKVVRINPIDISAQEDVAAVVPCHPDTLLVPKVNCAADIHQVVRWIEASENSGQQPVKIIALIETPLGIVNCYSIAAAHPRVVAVALGAEDYTAGLGTSRTGDGQEIFTARAILVNAAAAAGVQAIDTPFTDVLDEEGLAADIAFAKKVGFKGKLVINPRQVDAIHAGFSPSAAEIQWAHRVVAAIREAEEQGAGAIALDGKMIDKPIVDRAERLLQLAQALGLEGGRE</sequence>
<keyword evidence="8" id="KW-1185">Reference proteome</keyword>
<dbReference type="AlphaFoldDB" id="A0A4R1Q8K3"/>
<evidence type="ECO:0000313" key="7">
    <source>
        <dbReference type="EMBL" id="TCL38045.1"/>
    </source>
</evidence>
<evidence type="ECO:0000313" key="8">
    <source>
        <dbReference type="Proteomes" id="UP000295063"/>
    </source>
</evidence>
<evidence type="ECO:0000259" key="6">
    <source>
        <dbReference type="Pfam" id="PF03328"/>
    </source>
</evidence>
<dbReference type="OrthoDB" id="9786940at2"/>
<keyword evidence="3 5" id="KW-0460">Magnesium</keyword>
<dbReference type="InterPro" id="IPR015813">
    <property type="entry name" value="Pyrv/PenolPyrv_kinase-like_dom"/>
</dbReference>
<evidence type="ECO:0000256" key="1">
    <source>
        <dbReference type="ARBA" id="ARBA00001946"/>
    </source>
</evidence>
<keyword evidence="2 5" id="KW-0479">Metal-binding</keyword>
<feature type="binding site" evidence="4">
    <location>
        <position position="66"/>
    </location>
    <ligand>
        <name>substrate</name>
    </ligand>
</feature>
<evidence type="ECO:0000256" key="2">
    <source>
        <dbReference type="ARBA" id="ARBA00022723"/>
    </source>
</evidence>
<comment type="cofactor">
    <cofactor evidence="1">
        <name>Mg(2+)</name>
        <dbReference type="ChEBI" id="CHEBI:18420"/>
    </cofactor>
</comment>
<dbReference type="GO" id="GO:0016829">
    <property type="term" value="F:lyase activity"/>
    <property type="evidence" value="ECO:0007669"/>
    <property type="project" value="UniProtKB-KW"/>
</dbReference>
<accession>A0A4R1Q8K3</accession>
<dbReference type="SUPFAM" id="SSF51621">
    <property type="entry name" value="Phosphoenolpyruvate/pyruvate domain"/>
    <property type="match status" value="1"/>
</dbReference>
<dbReference type="EMBL" id="SLUI01000004">
    <property type="protein sequence ID" value="TCL38045.1"/>
    <property type="molecule type" value="Genomic_DNA"/>
</dbReference>
<feature type="binding site" evidence="5">
    <location>
        <position position="125"/>
    </location>
    <ligand>
        <name>Mg(2+)</name>
        <dbReference type="ChEBI" id="CHEBI:18420"/>
    </ligand>
</feature>
<comment type="caution">
    <text evidence="7">The sequence shown here is derived from an EMBL/GenBank/DDBJ whole genome shotgun (WGS) entry which is preliminary data.</text>
</comment>
<evidence type="ECO:0000256" key="3">
    <source>
        <dbReference type="ARBA" id="ARBA00022842"/>
    </source>
</evidence>
<dbReference type="InterPro" id="IPR005000">
    <property type="entry name" value="Aldolase/citrate-lyase_domain"/>
</dbReference>
<protein>
    <submittedName>
        <fullName evidence="7">Citrate lyase subunit beta/citryl-CoA lyase</fullName>
    </submittedName>
</protein>
<feature type="domain" description="HpcH/HpaI aldolase/citrate lyase" evidence="6">
    <location>
        <begin position="5"/>
        <end position="220"/>
    </location>
</feature>
<dbReference type="InterPro" id="IPR040442">
    <property type="entry name" value="Pyrv_kinase-like_dom_sf"/>
</dbReference>
<dbReference type="Pfam" id="PF03328">
    <property type="entry name" value="HpcH_HpaI"/>
    <property type="match status" value="1"/>
</dbReference>
<keyword evidence="7" id="KW-0456">Lyase</keyword>
<dbReference type="PIRSF" id="PIRSF015582">
    <property type="entry name" value="Cit_lyase_B"/>
    <property type="match status" value="1"/>
</dbReference>
<name>A0A4R1Q8K3_9FIRM</name>
<gene>
    <name evidence="7" type="ORF">EV210_10411</name>
</gene>
<proteinExistence type="predicted"/>
<dbReference type="GO" id="GO:0006107">
    <property type="term" value="P:oxaloacetate metabolic process"/>
    <property type="evidence" value="ECO:0007669"/>
    <property type="project" value="TreeGrafter"/>
</dbReference>
<evidence type="ECO:0000256" key="4">
    <source>
        <dbReference type="PIRSR" id="PIRSR015582-1"/>
    </source>
</evidence>
<dbReference type="PANTHER" id="PTHR32308:SF0">
    <property type="entry name" value="HPCH_HPAI ALDOLASE_CITRATE LYASE DOMAIN-CONTAINING PROTEIN"/>
    <property type="match status" value="1"/>
</dbReference>
<dbReference type="GO" id="GO:0000287">
    <property type="term" value="F:magnesium ion binding"/>
    <property type="evidence" value="ECO:0007669"/>
    <property type="project" value="TreeGrafter"/>
</dbReference>
<evidence type="ECO:0000256" key="5">
    <source>
        <dbReference type="PIRSR" id="PIRSR015582-2"/>
    </source>
</evidence>
<reference evidence="7 8" key="1">
    <citation type="submission" date="2019-03" db="EMBL/GenBank/DDBJ databases">
        <title>Genomic Encyclopedia of Type Strains, Phase IV (KMG-IV): sequencing the most valuable type-strain genomes for metagenomic binning, comparative biology and taxonomic classification.</title>
        <authorList>
            <person name="Goeker M."/>
        </authorList>
    </citation>
    <scope>NUCLEOTIDE SEQUENCE [LARGE SCALE GENOMIC DNA]</scope>
    <source>
        <strain evidence="7 8">DSM 15969</strain>
    </source>
</reference>
<dbReference type="Gene3D" id="3.20.20.60">
    <property type="entry name" value="Phosphoenolpyruvate-binding domains"/>
    <property type="match status" value="1"/>
</dbReference>
<feature type="binding site" evidence="5">
    <location>
        <position position="152"/>
    </location>
    <ligand>
        <name>Mg(2+)</name>
        <dbReference type="ChEBI" id="CHEBI:18420"/>
    </ligand>
</feature>
<dbReference type="Proteomes" id="UP000295063">
    <property type="component" value="Unassembled WGS sequence"/>
</dbReference>
<feature type="binding site" evidence="4">
    <location>
        <position position="125"/>
    </location>
    <ligand>
        <name>substrate</name>
    </ligand>
</feature>
<dbReference type="PANTHER" id="PTHR32308">
    <property type="entry name" value="LYASE BETA SUBUNIT, PUTATIVE (AFU_ORTHOLOGUE AFUA_4G13030)-RELATED"/>
    <property type="match status" value="1"/>
</dbReference>
<organism evidence="7 8">
    <name type="scientific">Anaerospora hongkongensis</name>
    <dbReference type="NCBI Taxonomy" id="244830"/>
    <lineage>
        <taxon>Bacteria</taxon>
        <taxon>Bacillati</taxon>
        <taxon>Bacillota</taxon>
        <taxon>Negativicutes</taxon>
        <taxon>Selenomonadales</taxon>
        <taxon>Sporomusaceae</taxon>
        <taxon>Anaerospora</taxon>
    </lineage>
</organism>